<dbReference type="Proteomes" id="UP000267606">
    <property type="component" value="Unassembled WGS sequence"/>
</dbReference>
<name>A0A183I224_9BILA</name>
<gene>
    <name evidence="3" type="ORF">OFLC_LOCUS13786</name>
</gene>
<evidence type="ECO:0000313" key="5">
    <source>
        <dbReference type="WBParaSite" id="OFLC_0001378701-mRNA-1"/>
    </source>
</evidence>
<keyword evidence="2" id="KW-0812">Transmembrane</keyword>
<protein>
    <submittedName>
        <fullName evidence="5">Ovule protein</fullName>
    </submittedName>
</protein>
<keyword evidence="2" id="KW-1133">Transmembrane helix</keyword>
<evidence type="ECO:0000256" key="2">
    <source>
        <dbReference type="SAM" id="Phobius"/>
    </source>
</evidence>
<accession>A0A183I224</accession>
<evidence type="ECO:0000313" key="4">
    <source>
        <dbReference type="Proteomes" id="UP000267606"/>
    </source>
</evidence>
<proteinExistence type="predicted"/>
<evidence type="ECO:0000256" key="1">
    <source>
        <dbReference type="SAM" id="MobiDB-lite"/>
    </source>
</evidence>
<reference evidence="5" key="1">
    <citation type="submission" date="2016-06" db="UniProtKB">
        <authorList>
            <consortium name="WormBaseParasite"/>
        </authorList>
    </citation>
    <scope>IDENTIFICATION</scope>
</reference>
<keyword evidence="4" id="KW-1185">Reference proteome</keyword>
<feature type="transmembrane region" description="Helical" evidence="2">
    <location>
        <begin position="37"/>
        <end position="59"/>
    </location>
</feature>
<evidence type="ECO:0000313" key="3">
    <source>
        <dbReference type="EMBL" id="VDP14644.1"/>
    </source>
</evidence>
<dbReference type="EMBL" id="UZAJ01040393">
    <property type="protein sequence ID" value="VDP14644.1"/>
    <property type="molecule type" value="Genomic_DNA"/>
</dbReference>
<dbReference type="WBParaSite" id="OFLC_0001378701-mRNA-1">
    <property type="protein sequence ID" value="OFLC_0001378701-mRNA-1"/>
    <property type="gene ID" value="OFLC_0001378701"/>
</dbReference>
<sequence>MPADSFPVLTSVTRPLHDPDQPNKKPATPTSSIAKSFLTFSTFLGPSTIIFRVVVVVTLRKRENLNIFKGF</sequence>
<keyword evidence="2" id="KW-0472">Membrane</keyword>
<organism evidence="5">
    <name type="scientific">Onchocerca flexuosa</name>
    <dbReference type="NCBI Taxonomy" id="387005"/>
    <lineage>
        <taxon>Eukaryota</taxon>
        <taxon>Metazoa</taxon>
        <taxon>Ecdysozoa</taxon>
        <taxon>Nematoda</taxon>
        <taxon>Chromadorea</taxon>
        <taxon>Rhabditida</taxon>
        <taxon>Spirurina</taxon>
        <taxon>Spiruromorpha</taxon>
        <taxon>Filarioidea</taxon>
        <taxon>Onchocercidae</taxon>
        <taxon>Onchocerca</taxon>
    </lineage>
</organism>
<feature type="region of interest" description="Disordered" evidence="1">
    <location>
        <begin position="1"/>
        <end position="31"/>
    </location>
</feature>
<dbReference type="AlphaFoldDB" id="A0A183I224"/>
<reference evidence="3 4" key="2">
    <citation type="submission" date="2018-11" db="EMBL/GenBank/DDBJ databases">
        <authorList>
            <consortium name="Pathogen Informatics"/>
        </authorList>
    </citation>
    <scope>NUCLEOTIDE SEQUENCE [LARGE SCALE GENOMIC DNA]</scope>
</reference>